<protein>
    <submittedName>
        <fullName evidence="1">Uncharacterized protein</fullName>
    </submittedName>
</protein>
<evidence type="ECO:0000313" key="1">
    <source>
        <dbReference type="EMBL" id="KRY02756.1"/>
    </source>
</evidence>
<proteinExistence type="predicted"/>
<dbReference type="AlphaFoldDB" id="A0A0V0YQW5"/>
<comment type="caution">
    <text evidence="1">The sequence shown here is derived from an EMBL/GenBank/DDBJ whole genome shotgun (WGS) entry which is preliminary data.</text>
</comment>
<sequence length="67" mass="7531">MKRQISCCSSEETQGERSLEQNYPRYLVDKKAGKVDRSILDIHCVNVYFTSTPSSTRVLDTGSVAKC</sequence>
<name>A0A0V0YQW5_9BILA</name>
<keyword evidence="2" id="KW-1185">Reference proteome</keyword>
<gene>
    <name evidence="1" type="ORF">T12_5801</name>
</gene>
<organism evidence="1 2">
    <name type="scientific">Trichinella patagoniensis</name>
    <dbReference type="NCBI Taxonomy" id="990121"/>
    <lineage>
        <taxon>Eukaryota</taxon>
        <taxon>Metazoa</taxon>
        <taxon>Ecdysozoa</taxon>
        <taxon>Nematoda</taxon>
        <taxon>Enoplea</taxon>
        <taxon>Dorylaimia</taxon>
        <taxon>Trichinellida</taxon>
        <taxon>Trichinellidae</taxon>
        <taxon>Trichinella</taxon>
    </lineage>
</organism>
<evidence type="ECO:0000313" key="2">
    <source>
        <dbReference type="Proteomes" id="UP000054783"/>
    </source>
</evidence>
<reference evidence="1 2" key="1">
    <citation type="submission" date="2015-01" db="EMBL/GenBank/DDBJ databases">
        <title>Evolution of Trichinella species and genotypes.</title>
        <authorList>
            <person name="Korhonen P.K."/>
            <person name="Edoardo P."/>
            <person name="Giuseppe L.R."/>
            <person name="Gasser R.B."/>
        </authorList>
    </citation>
    <scope>NUCLEOTIDE SEQUENCE [LARGE SCALE GENOMIC DNA]</scope>
    <source>
        <strain evidence="1">ISS2496</strain>
    </source>
</reference>
<dbReference type="Proteomes" id="UP000054783">
    <property type="component" value="Unassembled WGS sequence"/>
</dbReference>
<accession>A0A0V0YQW5</accession>
<dbReference type="EMBL" id="JYDQ01003485">
    <property type="protein sequence ID" value="KRY02756.1"/>
    <property type="molecule type" value="Genomic_DNA"/>
</dbReference>